<feature type="compositionally biased region" description="Low complexity" evidence="2">
    <location>
        <begin position="439"/>
        <end position="458"/>
    </location>
</feature>
<proteinExistence type="predicted"/>
<keyword evidence="4" id="KW-1185">Reference proteome</keyword>
<reference evidence="3 4" key="1">
    <citation type="journal article" date="2013" name="PLoS ONE">
        <title>Sequence Divergence and Conservation in Genomes ofHelicobacter cetorum Strains from a Dolphin and a Whale.</title>
        <authorList>
            <person name="Kersulyte D."/>
            <person name="Rossi M."/>
            <person name="Berg D.E."/>
        </authorList>
    </citation>
    <scope>NUCLEOTIDE SEQUENCE [LARGE SCALE GENOMIC DNA]</scope>
    <source>
        <strain evidence="3 4">MIT 99-5656</strain>
    </source>
</reference>
<evidence type="ECO:0000256" key="2">
    <source>
        <dbReference type="SAM" id="MobiDB-lite"/>
    </source>
</evidence>
<dbReference type="PATRIC" id="fig|1163745.3.peg.1772"/>
<sequence>MVYGSCLKKLIRLNFMQGKSSERTNAMKKLILFSCLSMSVANALGVTLVENPTSNVKLAQMLTSMAKRIDQGTTMIKKYTTMIEKAQATINQLDKVNSVLNQTQSFLSGSAINIANPMQVIENTKYILENMQQNAENIKENVSQYNAKQVLQGRYLASQCPWLDYSKVVAKAKNLPFVKTGKQNTAVFKSARNFADSLSYNLTSQTDSMMGTLSGRAYALEICKQNKNQQLALQIREQEIQAKTALLNNDLQAYQQYKAVQEKLSAQLEANIQAELFARSAPLINRQIQQLESLGVEDMKYQGKFCKKITSEKGQTTCYPMKYITEQLNNELLNYKGELAKELQKAGTDKTKQAQVYANMKQKFEMLTIDYIKDIASNLTFLNETMSLISSMLARDYQENHGYVNNVKPVTEQSVQMQRLNNQLSQAYQASLNQYGFPNSKAQSTSSSASNSSKLKIE</sequence>
<dbReference type="Proteomes" id="UP000005013">
    <property type="component" value="Chromosome"/>
</dbReference>
<protein>
    <submittedName>
        <fullName evidence="3">Uncharacterized protein</fullName>
    </submittedName>
</protein>
<keyword evidence="1" id="KW-0175">Coiled coil</keyword>
<dbReference type="HOGENOM" id="CLU_059356_0_0_7"/>
<gene>
    <name evidence="3" type="ordered locus">HCD_08350</name>
</gene>
<name>I0EUN3_HELCM</name>
<feature type="coiled-coil region" evidence="1">
    <location>
        <begin position="76"/>
        <end position="148"/>
    </location>
</feature>
<organism evidence="3 4">
    <name type="scientific">Helicobacter cetorum (strain ATCC BAA-540 / CCUG 52418 / MIT 99-5656)</name>
    <dbReference type="NCBI Taxonomy" id="1163745"/>
    <lineage>
        <taxon>Bacteria</taxon>
        <taxon>Pseudomonadati</taxon>
        <taxon>Campylobacterota</taxon>
        <taxon>Epsilonproteobacteria</taxon>
        <taxon>Campylobacterales</taxon>
        <taxon>Helicobacteraceae</taxon>
        <taxon>Helicobacter</taxon>
    </lineage>
</organism>
<evidence type="ECO:0000313" key="4">
    <source>
        <dbReference type="Proteomes" id="UP000005013"/>
    </source>
</evidence>
<dbReference type="AlphaFoldDB" id="I0EUN3"/>
<evidence type="ECO:0000313" key="3">
    <source>
        <dbReference type="EMBL" id="AFI06652.1"/>
    </source>
</evidence>
<dbReference type="KEGG" id="hcm:HCD_08350"/>
<dbReference type="EMBL" id="CP003481">
    <property type="protein sequence ID" value="AFI06652.1"/>
    <property type="molecule type" value="Genomic_DNA"/>
</dbReference>
<accession>I0EUN3</accession>
<feature type="region of interest" description="Disordered" evidence="2">
    <location>
        <begin position="438"/>
        <end position="458"/>
    </location>
</feature>
<evidence type="ECO:0000256" key="1">
    <source>
        <dbReference type="SAM" id="Coils"/>
    </source>
</evidence>